<name>A0A0H4PI21_9BACT</name>
<dbReference type="OrthoDB" id="948556at2"/>
<dbReference type="Proteomes" id="UP000036520">
    <property type="component" value="Chromosome"/>
</dbReference>
<keyword evidence="2" id="KW-1185">Reference proteome</keyword>
<reference evidence="1 2" key="1">
    <citation type="submission" date="2015-07" db="EMBL/GenBank/DDBJ databases">
        <authorList>
            <person name="Kim K.M."/>
        </authorList>
    </citation>
    <scope>NUCLEOTIDE SEQUENCE [LARGE SCALE GENOMIC DNA]</scope>
    <source>
        <strain evidence="1 2">KCTC 12363</strain>
    </source>
</reference>
<evidence type="ECO:0000313" key="1">
    <source>
        <dbReference type="EMBL" id="AKP52690.1"/>
    </source>
</evidence>
<sequence>MKQFFTTAILILTSSIVFSQSETDFRKVNWGMSNSEVKQIETSELVKEETNSLAYRTDLAGFNALVGYIFAGDKLTRGKYVLLEDHSNRNDFISDFKKLKELLTKKYGNPGKDETIWKNNLYKDDYEDWGTAISIGHLIYYSTWKTDRTEVTLYLSGENYSISTVIEYQSKELGNIEKELREKEQLSELTDSTFRKTVWGASKTQVKNDEKLELLHEDGNILAYQSTVLGFDALIGYIFTGDKLTRGKYIFQEEHSNKSDFISDYESLKKILTKKYGGPKKDQTIWKNDLYKDDYEDWGTAISIGHLLYYSTWETEQSEITLMLSGENYKIDLLIEFMSVELKDYEEKTKEKEVLNDF</sequence>
<accession>A0A0H4PI21</accession>
<dbReference type="EMBL" id="CP012040">
    <property type="protein sequence ID" value="AKP52690.1"/>
    <property type="molecule type" value="Genomic_DNA"/>
</dbReference>
<dbReference type="KEGG" id="camu:CA2015_3299"/>
<dbReference type="RefSeq" id="WP_157470510.1">
    <property type="nucleotide sequence ID" value="NZ_CP012040.1"/>
</dbReference>
<gene>
    <name evidence="1" type="ORF">CA2015_3299</name>
</gene>
<dbReference type="AlphaFoldDB" id="A0A0H4PI21"/>
<evidence type="ECO:0000313" key="2">
    <source>
        <dbReference type="Proteomes" id="UP000036520"/>
    </source>
</evidence>
<proteinExistence type="predicted"/>
<organism evidence="1 2">
    <name type="scientific">Cyclobacterium amurskyense</name>
    <dbReference type="NCBI Taxonomy" id="320787"/>
    <lineage>
        <taxon>Bacteria</taxon>
        <taxon>Pseudomonadati</taxon>
        <taxon>Bacteroidota</taxon>
        <taxon>Cytophagia</taxon>
        <taxon>Cytophagales</taxon>
        <taxon>Cyclobacteriaceae</taxon>
        <taxon>Cyclobacterium</taxon>
    </lineage>
</organism>
<protein>
    <submittedName>
        <fullName evidence="1">Uncharacterized protein</fullName>
    </submittedName>
</protein>